<accession>A0A9D3ZND7</accession>
<proteinExistence type="predicted"/>
<name>A0A9D3ZND7_9ROSI</name>
<keyword evidence="2" id="KW-1185">Reference proteome</keyword>
<organism evidence="1 2">
    <name type="scientific">Gossypium stocksii</name>
    <dbReference type="NCBI Taxonomy" id="47602"/>
    <lineage>
        <taxon>Eukaryota</taxon>
        <taxon>Viridiplantae</taxon>
        <taxon>Streptophyta</taxon>
        <taxon>Embryophyta</taxon>
        <taxon>Tracheophyta</taxon>
        <taxon>Spermatophyta</taxon>
        <taxon>Magnoliopsida</taxon>
        <taxon>eudicotyledons</taxon>
        <taxon>Gunneridae</taxon>
        <taxon>Pentapetalae</taxon>
        <taxon>rosids</taxon>
        <taxon>malvids</taxon>
        <taxon>Malvales</taxon>
        <taxon>Malvaceae</taxon>
        <taxon>Malvoideae</taxon>
        <taxon>Gossypium</taxon>
    </lineage>
</organism>
<sequence length="152" mass="17167">MMYNTVLLQCNLLDASLLACIEKFEWHKALCGVPQLQVHHAKIVPSYNICNIVSDPYYHLLQIPLVNRETQLPLSTWKRISYHEVQVATNGFSESCLMSAENYKGALSDTTNQRGGYLHKEADLKAMVLELAKFASNVKLTKSNKITVKNVI</sequence>
<dbReference type="EMBL" id="JAIQCV010000011">
    <property type="protein sequence ID" value="KAH1048423.1"/>
    <property type="molecule type" value="Genomic_DNA"/>
</dbReference>
<dbReference type="AlphaFoldDB" id="A0A9D3ZND7"/>
<protein>
    <submittedName>
        <fullName evidence="1">Uncharacterized protein</fullName>
    </submittedName>
</protein>
<comment type="caution">
    <text evidence="1">The sequence shown here is derived from an EMBL/GenBank/DDBJ whole genome shotgun (WGS) entry which is preliminary data.</text>
</comment>
<dbReference type="OrthoDB" id="1923451at2759"/>
<dbReference type="Proteomes" id="UP000828251">
    <property type="component" value="Unassembled WGS sequence"/>
</dbReference>
<evidence type="ECO:0000313" key="1">
    <source>
        <dbReference type="EMBL" id="KAH1048423.1"/>
    </source>
</evidence>
<reference evidence="1 2" key="1">
    <citation type="journal article" date="2021" name="Plant Biotechnol. J.">
        <title>Multi-omics assisted identification of the key and species-specific regulatory components of drought-tolerant mechanisms in Gossypium stocksii.</title>
        <authorList>
            <person name="Yu D."/>
            <person name="Ke L."/>
            <person name="Zhang D."/>
            <person name="Wu Y."/>
            <person name="Sun Y."/>
            <person name="Mei J."/>
            <person name="Sun J."/>
            <person name="Sun Y."/>
        </authorList>
    </citation>
    <scope>NUCLEOTIDE SEQUENCE [LARGE SCALE GENOMIC DNA]</scope>
    <source>
        <strain evidence="2">cv. E1</strain>
        <tissue evidence="1">Leaf</tissue>
    </source>
</reference>
<gene>
    <name evidence="1" type="ORF">J1N35_039207</name>
</gene>
<evidence type="ECO:0000313" key="2">
    <source>
        <dbReference type="Proteomes" id="UP000828251"/>
    </source>
</evidence>